<dbReference type="AlphaFoldDB" id="A0A447N4B0"/>
<feature type="domain" description="Major facilitator superfamily (MFS) profile" evidence="8">
    <location>
        <begin position="25"/>
        <end position="91"/>
    </location>
</feature>
<feature type="transmembrane region" description="Helical" evidence="7">
    <location>
        <begin position="23"/>
        <end position="50"/>
    </location>
</feature>
<dbReference type="GO" id="GO:0022857">
    <property type="term" value="F:transmembrane transporter activity"/>
    <property type="evidence" value="ECO:0007669"/>
    <property type="project" value="InterPro"/>
</dbReference>
<evidence type="ECO:0000256" key="6">
    <source>
        <dbReference type="ARBA" id="ARBA00023136"/>
    </source>
</evidence>
<evidence type="ECO:0000256" key="5">
    <source>
        <dbReference type="ARBA" id="ARBA00022989"/>
    </source>
</evidence>
<dbReference type="GO" id="GO:0005886">
    <property type="term" value="C:plasma membrane"/>
    <property type="evidence" value="ECO:0007669"/>
    <property type="project" value="UniProtKB-SubCell"/>
</dbReference>
<evidence type="ECO:0000313" key="9">
    <source>
        <dbReference type="EMBL" id="VDZ98167.1"/>
    </source>
</evidence>
<name>A0A447N4B0_SALET</name>
<keyword evidence="3" id="KW-0997">Cell inner membrane</keyword>
<dbReference type="Gene3D" id="1.20.1250.20">
    <property type="entry name" value="MFS general substrate transporter like domains"/>
    <property type="match status" value="1"/>
</dbReference>
<evidence type="ECO:0000259" key="8">
    <source>
        <dbReference type="PROSITE" id="PS50850"/>
    </source>
</evidence>
<proteinExistence type="predicted"/>
<dbReference type="InterPro" id="IPR020846">
    <property type="entry name" value="MFS_dom"/>
</dbReference>
<keyword evidence="6 7" id="KW-0472">Membrane</keyword>
<evidence type="ECO:0000256" key="7">
    <source>
        <dbReference type="SAM" id="Phobius"/>
    </source>
</evidence>
<sequence length="91" mass="9875">MVSINHDSALTPRSLRDTRRMNMFVSVSAAVAGLLFGLDIGVIAGALPFITDHFVLTSRLQEWVVSSMMLGRQLAHYLTAGFHSGWGVSIA</sequence>
<keyword evidence="2" id="KW-1003">Cell membrane</keyword>
<dbReference type="PROSITE" id="PS50850">
    <property type="entry name" value="MFS"/>
    <property type="match status" value="1"/>
</dbReference>
<dbReference type="Proteomes" id="UP000282086">
    <property type="component" value="Chromosome"/>
</dbReference>
<keyword evidence="4 7" id="KW-0812">Transmembrane</keyword>
<evidence type="ECO:0000256" key="2">
    <source>
        <dbReference type="ARBA" id="ARBA00022475"/>
    </source>
</evidence>
<gene>
    <name evidence="9" type="primary">araE_1</name>
    <name evidence="9" type="ORF">NCTC129_04422</name>
</gene>
<keyword evidence="5 7" id="KW-1133">Transmembrane helix</keyword>
<organism evidence="9 10">
    <name type="scientific">Salmonella enterica I</name>
    <dbReference type="NCBI Taxonomy" id="59201"/>
    <lineage>
        <taxon>Bacteria</taxon>
        <taxon>Pseudomonadati</taxon>
        <taxon>Pseudomonadota</taxon>
        <taxon>Gammaproteobacteria</taxon>
        <taxon>Enterobacterales</taxon>
        <taxon>Enterobacteriaceae</taxon>
        <taxon>Salmonella</taxon>
    </lineage>
</organism>
<dbReference type="InterPro" id="IPR036259">
    <property type="entry name" value="MFS_trans_sf"/>
</dbReference>
<dbReference type="SUPFAM" id="SSF103473">
    <property type="entry name" value="MFS general substrate transporter"/>
    <property type="match status" value="1"/>
</dbReference>
<protein>
    <submittedName>
        <fullName evidence="9">Arabinose-proton symporter</fullName>
    </submittedName>
</protein>
<evidence type="ECO:0000256" key="1">
    <source>
        <dbReference type="ARBA" id="ARBA00004429"/>
    </source>
</evidence>
<evidence type="ECO:0000313" key="10">
    <source>
        <dbReference type="Proteomes" id="UP000282086"/>
    </source>
</evidence>
<comment type="subcellular location">
    <subcellularLocation>
        <location evidence="1">Cell inner membrane</location>
        <topology evidence="1">Multi-pass membrane protein</topology>
    </subcellularLocation>
</comment>
<evidence type="ECO:0000256" key="4">
    <source>
        <dbReference type="ARBA" id="ARBA00022692"/>
    </source>
</evidence>
<evidence type="ECO:0000256" key="3">
    <source>
        <dbReference type="ARBA" id="ARBA00022519"/>
    </source>
</evidence>
<accession>A0A447N4B0</accession>
<dbReference type="EMBL" id="LR134140">
    <property type="protein sequence ID" value="VDZ98167.1"/>
    <property type="molecule type" value="Genomic_DNA"/>
</dbReference>
<reference evidence="9 10" key="1">
    <citation type="submission" date="2018-12" db="EMBL/GenBank/DDBJ databases">
        <authorList>
            <consortium name="Pathogen Informatics"/>
        </authorList>
    </citation>
    <scope>NUCLEOTIDE SEQUENCE [LARGE SCALE GENOMIC DNA]</scope>
    <source>
        <strain evidence="9 10">NCTC129</strain>
    </source>
</reference>